<organism evidence="2 3">
    <name type="scientific">Serendipita vermifera MAFF 305830</name>
    <dbReference type="NCBI Taxonomy" id="933852"/>
    <lineage>
        <taxon>Eukaryota</taxon>
        <taxon>Fungi</taxon>
        <taxon>Dikarya</taxon>
        <taxon>Basidiomycota</taxon>
        <taxon>Agaricomycotina</taxon>
        <taxon>Agaricomycetes</taxon>
        <taxon>Sebacinales</taxon>
        <taxon>Serendipitaceae</taxon>
        <taxon>Serendipita</taxon>
    </lineage>
</organism>
<feature type="transmembrane region" description="Helical" evidence="1">
    <location>
        <begin position="401"/>
        <end position="419"/>
    </location>
</feature>
<evidence type="ECO:0000313" key="3">
    <source>
        <dbReference type="Proteomes" id="UP000054097"/>
    </source>
</evidence>
<proteinExistence type="predicted"/>
<protein>
    <submittedName>
        <fullName evidence="2">Uncharacterized protein</fullName>
    </submittedName>
</protein>
<name>A0A0C3ABB1_SERVB</name>
<evidence type="ECO:0000313" key="2">
    <source>
        <dbReference type="EMBL" id="KIM21950.1"/>
    </source>
</evidence>
<keyword evidence="1" id="KW-1133">Transmembrane helix</keyword>
<keyword evidence="3" id="KW-1185">Reference proteome</keyword>
<gene>
    <name evidence="2" type="ORF">M408DRAFT_324618</name>
</gene>
<evidence type="ECO:0000256" key="1">
    <source>
        <dbReference type="SAM" id="Phobius"/>
    </source>
</evidence>
<sequence>MNRLNGKITQQECMLSRFGAQFASTALSSSDSRTPCQGACEGTARQPYKSKHQTALASLCLVEAAFGVATSSNANLDLYKGFLQLEEYTAQTGYNTRNTPTSGQKEWRTSEVGPVVRIPHTRAIATAFSSGGGPRRSFNDGAFSGRILGGGTRNEIYGTARYGSGYWEYTSSANGTTQYQPVFTLDVSGRNFPHGFPPLSFGSYGGGGEYFNVDKSDLPGIHSPRFWTAPSPSRVYGLHLYFSSRSWFLVGDIASLEVVNAVIALQEDQGGCNYFGTSQPLDTTKTYGSWNSSVTSDDSETRGYIARVETRRGGEVFQRAIFPWNVVQYYRGSSLALAMLEYDNAFAHNGNENTDYWASTPLNTTGLDMNLLNCINQTIAASIHIVDPTLIVRGHLSTEQIIVLIVIVTLGSAFLIAGYNKRLPRKEGYSPVPESDW</sequence>
<dbReference type="EMBL" id="KN824367">
    <property type="protein sequence ID" value="KIM21950.1"/>
    <property type="molecule type" value="Genomic_DNA"/>
</dbReference>
<dbReference type="STRING" id="933852.A0A0C3ABB1"/>
<accession>A0A0C3ABB1</accession>
<dbReference type="Proteomes" id="UP000054097">
    <property type="component" value="Unassembled WGS sequence"/>
</dbReference>
<keyword evidence="1" id="KW-0812">Transmembrane</keyword>
<reference evidence="3" key="2">
    <citation type="submission" date="2015-01" db="EMBL/GenBank/DDBJ databases">
        <title>Evolutionary Origins and Diversification of the Mycorrhizal Mutualists.</title>
        <authorList>
            <consortium name="DOE Joint Genome Institute"/>
            <consortium name="Mycorrhizal Genomics Consortium"/>
            <person name="Kohler A."/>
            <person name="Kuo A."/>
            <person name="Nagy L.G."/>
            <person name="Floudas D."/>
            <person name="Copeland A."/>
            <person name="Barry K.W."/>
            <person name="Cichocki N."/>
            <person name="Veneault-Fourrey C."/>
            <person name="LaButti K."/>
            <person name="Lindquist E.A."/>
            <person name="Lipzen A."/>
            <person name="Lundell T."/>
            <person name="Morin E."/>
            <person name="Murat C."/>
            <person name="Riley R."/>
            <person name="Ohm R."/>
            <person name="Sun H."/>
            <person name="Tunlid A."/>
            <person name="Henrissat B."/>
            <person name="Grigoriev I.V."/>
            <person name="Hibbett D.S."/>
            <person name="Martin F."/>
        </authorList>
    </citation>
    <scope>NUCLEOTIDE SEQUENCE [LARGE SCALE GENOMIC DNA]</scope>
    <source>
        <strain evidence="3">MAFF 305830</strain>
    </source>
</reference>
<keyword evidence="1" id="KW-0472">Membrane</keyword>
<dbReference type="HOGENOM" id="CLU_051236_0_0_1"/>
<reference evidence="2 3" key="1">
    <citation type="submission" date="2014-04" db="EMBL/GenBank/DDBJ databases">
        <authorList>
            <consortium name="DOE Joint Genome Institute"/>
            <person name="Kuo A."/>
            <person name="Zuccaro A."/>
            <person name="Kohler A."/>
            <person name="Nagy L.G."/>
            <person name="Floudas D."/>
            <person name="Copeland A."/>
            <person name="Barry K.W."/>
            <person name="Cichocki N."/>
            <person name="Veneault-Fourrey C."/>
            <person name="LaButti K."/>
            <person name="Lindquist E.A."/>
            <person name="Lipzen A."/>
            <person name="Lundell T."/>
            <person name="Morin E."/>
            <person name="Murat C."/>
            <person name="Sun H."/>
            <person name="Tunlid A."/>
            <person name="Henrissat B."/>
            <person name="Grigoriev I.V."/>
            <person name="Hibbett D.S."/>
            <person name="Martin F."/>
            <person name="Nordberg H.P."/>
            <person name="Cantor M.N."/>
            <person name="Hua S.X."/>
        </authorList>
    </citation>
    <scope>NUCLEOTIDE SEQUENCE [LARGE SCALE GENOMIC DNA]</scope>
    <source>
        <strain evidence="2 3">MAFF 305830</strain>
    </source>
</reference>
<dbReference type="AlphaFoldDB" id="A0A0C3ABB1"/>
<dbReference type="OrthoDB" id="3365917at2759"/>